<feature type="compositionally biased region" description="Basic and acidic residues" evidence="1">
    <location>
        <begin position="1"/>
        <end position="12"/>
    </location>
</feature>
<proteinExistence type="predicted"/>
<reference evidence="2 3" key="1">
    <citation type="submission" date="2019-02" db="EMBL/GenBank/DDBJ databases">
        <title>Deep-cultivation of Planctomycetes and their phenomic and genomic characterization uncovers novel biology.</title>
        <authorList>
            <person name="Wiegand S."/>
            <person name="Jogler M."/>
            <person name="Boedeker C."/>
            <person name="Pinto D."/>
            <person name="Vollmers J."/>
            <person name="Rivas-Marin E."/>
            <person name="Kohn T."/>
            <person name="Peeters S.H."/>
            <person name="Heuer A."/>
            <person name="Rast P."/>
            <person name="Oberbeckmann S."/>
            <person name="Bunk B."/>
            <person name="Jeske O."/>
            <person name="Meyerdierks A."/>
            <person name="Storesund J.E."/>
            <person name="Kallscheuer N."/>
            <person name="Luecker S."/>
            <person name="Lage O.M."/>
            <person name="Pohl T."/>
            <person name="Merkel B.J."/>
            <person name="Hornburger P."/>
            <person name="Mueller R.-W."/>
            <person name="Bruemmer F."/>
            <person name="Labrenz M."/>
            <person name="Spormann A.M."/>
            <person name="Op den Camp H."/>
            <person name="Overmann J."/>
            <person name="Amann R."/>
            <person name="Jetten M.S.M."/>
            <person name="Mascher T."/>
            <person name="Medema M.H."/>
            <person name="Devos D.P."/>
            <person name="Kaster A.-K."/>
            <person name="Ovreas L."/>
            <person name="Rohde M."/>
            <person name="Galperin M.Y."/>
            <person name="Jogler C."/>
        </authorList>
    </citation>
    <scope>NUCLEOTIDE SEQUENCE [LARGE SCALE GENOMIC DNA]</scope>
    <source>
        <strain evidence="2 3">Pla163</strain>
    </source>
</reference>
<feature type="region of interest" description="Disordered" evidence="1">
    <location>
        <begin position="1"/>
        <end position="33"/>
    </location>
</feature>
<evidence type="ECO:0000313" key="3">
    <source>
        <dbReference type="Proteomes" id="UP000319342"/>
    </source>
</evidence>
<sequence>MERRPDRDRTSAHSDASPTNDPSKPKPKPVRLDLERLDLTVEEVEERIRPGETNVFDK</sequence>
<keyword evidence="3" id="KW-1185">Reference proteome</keyword>
<accession>A0A518D1X1</accession>
<dbReference type="AlphaFoldDB" id="A0A518D1X1"/>
<protein>
    <submittedName>
        <fullName evidence="2">Uncharacterized protein</fullName>
    </submittedName>
</protein>
<evidence type="ECO:0000256" key="1">
    <source>
        <dbReference type="SAM" id="MobiDB-lite"/>
    </source>
</evidence>
<gene>
    <name evidence="2" type="ORF">Pla163_26140</name>
</gene>
<dbReference type="Proteomes" id="UP000319342">
    <property type="component" value="Chromosome"/>
</dbReference>
<name>A0A518D1X1_9BACT</name>
<organism evidence="2 3">
    <name type="scientific">Rohdeia mirabilis</name>
    <dbReference type="NCBI Taxonomy" id="2528008"/>
    <lineage>
        <taxon>Bacteria</taxon>
        <taxon>Pseudomonadati</taxon>
        <taxon>Planctomycetota</taxon>
        <taxon>Planctomycetia</taxon>
        <taxon>Planctomycetia incertae sedis</taxon>
        <taxon>Rohdeia</taxon>
    </lineage>
</organism>
<evidence type="ECO:0000313" key="2">
    <source>
        <dbReference type="EMBL" id="QDU85483.1"/>
    </source>
</evidence>
<dbReference type="RefSeq" id="WP_419185895.1">
    <property type="nucleotide sequence ID" value="NZ_CP036290.1"/>
</dbReference>
<feature type="compositionally biased region" description="Polar residues" evidence="1">
    <location>
        <begin position="13"/>
        <end position="22"/>
    </location>
</feature>
<dbReference type="EMBL" id="CP036290">
    <property type="protein sequence ID" value="QDU85483.1"/>
    <property type="molecule type" value="Genomic_DNA"/>
</dbReference>